<dbReference type="EMBL" id="AMFJ01028885">
    <property type="protein sequence ID" value="EKD44385.1"/>
    <property type="molecule type" value="Genomic_DNA"/>
</dbReference>
<organism evidence="2">
    <name type="scientific">uncultured bacterium</name>
    <name type="common">gcode 4</name>
    <dbReference type="NCBI Taxonomy" id="1234023"/>
    <lineage>
        <taxon>Bacteria</taxon>
        <taxon>environmental samples</taxon>
    </lineage>
</organism>
<proteinExistence type="predicted"/>
<accession>K1YN40</accession>
<sequence>MNNSKSTPKTCQKEDANNVGLLRLLESLENDPHILSQETKIAKLKVADKMYSLRCLEIFHVSESMLTKWHVEKAKKQVQETREYILPKIAEDGLYKEHLLMDIERVEKRISEIELLLTQREIEETVNITLIS</sequence>
<feature type="coiled-coil region" evidence="1">
    <location>
        <begin position="96"/>
        <end position="123"/>
    </location>
</feature>
<gene>
    <name evidence="2" type="ORF">ACD_71C00154G0002</name>
</gene>
<protein>
    <submittedName>
        <fullName evidence="2">Uncharacterized protein</fullName>
    </submittedName>
</protein>
<keyword evidence="1" id="KW-0175">Coiled coil</keyword>
<comment type="caution">
    <text evidence="2">The sequence shown here is derived from an EMBL/GenBank/DDBJ whole genome shotgun (WGS) entry which is preliminary data.</text>
</comment>
<evidence type="ECO:0000256" key="1">
    <source>
        <dbReference type="SAM" id="Coils"/>
    </source>
</evidence>
<name>K1YN40_9BACT</name>
<reference evidence="2" key="1">
    <citation type="journal article" date="2012" name="Science">
        <title>Fermentation, hydrogen, and sulfur metabolism in multiple uncultivated bacterial phyla.</title>
        <authorList>
            <person name="Wrighton K.C."/>
            <person name="Thomas B.C."/>
            <person name="Sharon I."/>
            <person name="Miller C.S."/>
            <person name="Castelle C.J."/>
            <person name="VerBerkmoes N.C."/>
            <person name="Wilkins M.J."/>
            <person name="Hettich R.L."/>
            <person name="Lipton M.S."/>
            <person name="Williams K.H."/>
            <person name="Long P.E."/>
            <person name="Banfield J.F."/>
        </authorList>
    </citation>
    <scope>NUCLEOTIDE SEQUENCE [LARGE SCALE GENOMIC DNA]</scope>
</reference>
<dbReference type="AlphaFoldDB" id="K1YN40"/>
<evidence type="ECO:0000313" key="2">
    <source>
        <dbReference type="EMBL" id="EKD44385.1"/>
    </source>
</evidence>